<dbReference type="AlphaFoldDB" id="A0A915IJY7"/>
<name>A0A915IJY7_ROMCU</name>
<reference evidence="2" key="1">
    <citation type="submission" date="2022-11" db="UniProtKB">
        <authorList>
            <consortium name="WormBaseParasite"/>
        </authorList>
    </citation>
    <scope>IDENTIFICATION</scope>
</reference>
<accession>A0A915IJY7</accession>
<protein>
    <submittedName>
        <fullName evidence="2">Uncharacterized protein</fullName>
    </submittedName>
</protein>
<organism evidence="1 2">
    <name type="scientific">Romanomermis culicivorax</name>
    <name type="common">Nematode worm</name>
    <dbReference type="NCBI Taxonomy" id="13658"/>
    <lineage>
        <taxon>Eukaryota</taxon>
        <taxon>Metazoa</taxon>
        <taxon>Ecdysozoa</taxon>
        <taxon>Nematoda</taxon>
        <taxon>Enoplea</taxon>
        <taxon>Dorylaimia</taxon>
        <taxon>Mermithida</taxon>
        <taxon>Mermithoidea</taxon>
        <taxon>Mermithidae</taxon>
        <taxon>Romanomermis</taxon>
    </lineage>
</organism>
<evidence type="ECO:0000313" key="1">
    <source>
        <dbReference type="Proteomes" id="UP000887565"/>
    </source>
</evidence>
<proteinExistence type="predicted"/>
<dbReference type="WBParaSite" id="nRc.2.0.1.t14179-RA">
    <property type="protein sequence ID" value="nRc.2.0.1.t14179-RA"/>
    <property type="gene ID" value="nRc.2.0.1.g14179"/>
</dbReference>
<sequence>MSDAERTYQKVIIGFRRDPQADNRPASYAKNFFFRIVVEISTVNLKKDAHLRSFEKVDYTLLILKMIDAATGVSALREIRKLILIILKWLKRVIIK</sequence>
<dbReference type="Proteomes" id="UP000887565">
    <property type="component" value="Unplaced"/>
</dbReference>
<keyword evidence="1" id="KW-1185">Reference proteome</keyword>
<evidence type="ECO:0000313" key="2">
    <source>
        <dbReference type="WBParaSite" id="nRc.2.0.1.t14179-RA"/>
    </source>
</evidence>